<keyword evidence="1" id="KW-0812">Transmembrane</keyword>
<dbReference type="AlphaFoldDB" id="A0A0C3C0F5"/>
<reference evidence="2 3" key="1">
    <citation type="submission" date="2014-04" db="EMBL/GenBank/DDBJ databases">
        <authorList>
            <consortium name="DOE Joint Genome Institute"/>
            <person name="Kuo A."/>
            <person name="Tarkka M."/>
            <person name="Buscot F."/>
            <person name="Kohler A."/>
            <person name="Nagy L.G."/>
            <person name="Floudas D."/>
            <person name="Copeland A."/>
            <person name="Barry K.W."/>
            <person name="Cichocki N."/>
            <person name="Veneault-Fourrey C."/>
            <person name="LaButti K."/>
            <person name="Lindquist E.A."/>
            <person name="Lipzen A."/>
            <person name="Lundell T."/>
            <person name="Morin E."/>
            <person name="Murat C."/>
            <person name="Sun H."/>
            <person name="Tunlid A."/>
            <person name="Henrissat B."/>
            <person name="Grigoriev I.V."/>
            <person name="Hibbett D.S."/>
            <person name="Martin F."/>
            <person name="Nordberg H.P."/>
            <person name="Cantor M.N."/>
            <person name="Hua S.X."/>
        </authorList>
    </citation>
    <scope>NUCLEOTIDE SEQUENCE [LARGE SCALE GENOMIC DNA]</scope>
    <source>
        <strain evidence="2 3">F 1598</strain>
    </source>
</reference>
<organism evidence="2 3">
    <name type="scientific">Piloderma croceum (strain F 1598)</name>
    <dbReference type="NCBI Taxonomy" id="765440"/>
    <lineage>
        <taxon>Eukaryota</taxon>
        <taxon>Fungi</taxon>
        <taxon>Dikarya</taxon>
        <taxon>Basidiomycota</taxon>
        <taxon>Agaricomycotina</taxon>
        <taxon>Agaricomycetes</taxon>
        <taxon>Agaricomycetidae</taxon>
        <taxon>Atheliales</taxon>
        <taxon>Atheliaceae</taxon>
        <taxon>Piloderma</taxon>
    </lineage>
</organism>
<keyword evidence="1" id="KW-0472">Membrane</keyword>
<sequence length="146" mass="16770">MSLRSPAPESVEFVSLLTHTILNYFIFELFYLLKMCMSSPLVSPLPSPPISHVASSTKSNHGSLKRLVQHRLRVFCRMSLRLVKRVRRVGNRSLWNTTQTQWDYGANHLVTATFGQAQNHLEVKIHTPLLYMGINRAIRCKDFDAM</sequence>
<dbReference type="EMBL" id="KN832992">
    <property type="protein sequence ID" value="KIM83072.1"/>
    <property type="molecule type" value="Genomic_DNA"/>
</dbReference>
<evidence type="ECO:0000256" key="1">
    <source>
        <dbReference type="SAM" id="Phobius"/>
    </source>
</evidence>
<reference evidence="3" key="2">
    <citation type="submission" date="2015-01" db="EMBL/GenBank/DDBJ databases">
        <title>Evolutionary Origins and Diversification of the Mycorrhizal Mutualists.</title>
        <authorList>
            <consortium name="DOE Joint Genome Institute"/>
            <consortium name="Mycorrhizal Genomics Consortium"/>
            <person name="Kohler A."/>
            <person name="Kuo A."/>
            <person name="Nagy L.G."/>
            <person name="Floudas D."/>
            <person name="Copeland A."/>
            <person name="Barry K.W."/>
            <person name="Cichocki N."/>
            <person name="Veneault-Fourrey C."/>
            <person name="LaButti K."/>
            <person name="Lindquist E.A."/>
            <person name="Lipzen A."/>
            <person name="Lundell T."/>
            <person name="Morin E."/>
            <person name="Murat C."/>
            <person name="Riley R."/>
            <person name="Ohm R."/>
            <person name="Sun H."/>
            <person name="Tunlid A."/>
            <person name="Henrissat B."/>
            <person name="Grigoriev I.V."/>
            <person name="Hibbett D.S."/>
            <person name="Martin F."/>
        </authorList>
    </citation>
    <scope>NUCLEOTIDE SEQUENCE [LARGE SCALE GENOMIC DNA]</scope>
    <source>
        <strain evidence="3">F 1598</strain>
    </source>
</reference>
<gene>
    <name evidence="2" type="ORF">PILCRDRAFT_450312</name>
</gene>
<dbReference type="Proteomes" id="UP000054166">
    <property type="component" value="Unassembled WGS sequence"/>
</dbReference>
<feature type="transmembrane region" description="Helical" evidence="1">
    <location>
        <begin position="13"/>
        <end position="33"/>
    </location>
</feature>
<evidence type="ECO:0000313" key="3">
    <source>
        <dbReference type="Proteomes" id="UP000054166"/>
    </source>
</evidence>
<keyword evidence="3" id="KW-1185">Reference proteome</keyword>
<evidence type="ECO:0000313" key="2">
    <source>
        <dbReference type="EMBL" id="KIM83072.1"/>
    </source>
</evidence>
<proteinExistence type="predicted"/>
<protein>
    <submittedName>
        <fullName evidence="2">Uncharacterized protein</fullName>
    </submittedName>
</protein>
<keyword evidence="1" id="KW-1133">Transmembrane helix</keyword>
<accession>A0A0C3C0F5</accession>
<dbReference type="HOGENOM" id="CLU_1778186_0_0_1"/>
<dbReference type="InParanoid" id="A0A0C3C0F5"/>
<name>A0A0C3C0F5_PILCF</name>